<dbReference type="EMBL" id="KK101760">
    <property type="protein sequence ID" value="KIY99723.1"/>
    <property type="molecule type" value="Genomic_DNA"/>
</dbReference>
<dbReference type="RefSeq" id="XP_013898743.1">
    <property type="nucleotide sequence ID" value="XM_014043289.1"/>
</dbReference>
<dbReference type="InterPro" id="IPR011009">
    <property type="entry name" value="Kinase-like_dom_sf"/>
</dbReference>
<accession>A0A0D2KWU5</accession>
<gene>
    <name evidence="2" type="ORF">MNEG_8235</name>
</gene>
<dbReference type="KEGG" id="mng:MNEG_8235"/>
<feature type="domain" description="Aminoglycoside phosphotransferase" evidence="1">
    <location>
        <begin position="56"/>
        <end position="258"/>
    </location>
</feature>
<dbReference type="SUPFAM" id="SSF56112">
    <property type="entry name" value="Protein kinase-like (PK-like)"/>
    <property type="match status" value="1"/>
</dbReference>
<dbReference type="AlphaFoldDB" id="A0A0D2KWU5"/>
<organism evidence="2 3">
    <name type="scientific">Monoraphidium neglectum</name>
    <dbReference type="NCBI Taxonomy" id="145388"/>
    <lineage>
        <taxon>Eukaryota</taxon>
        <taxon>Viridiplantae</taxon>
        <taxon>Chlorophyta</taxon>
        <taxon>core chlorophytes</taxon>
        <taxon>Chlorophyceae</taxon>
        <taxon>CS clade</taxon>
        <taxon>Sphaeropleales</taxon>
        <taxon>Selenastraceae</taxon>
        <taxon>Monoraphidium</taxon>
    </lineage>
</organism>
<name>A0A0D2KWU5_9CHLO</name>
<dbReference type="Gene3D" id="3.30.200.20">
    <property type="entry name" value="Phosphorylase Kinase, domain 1"/>
    <property type="match status" value="1"/>
</dbReference>
<sequence>MPGGPSSRSPAAPTTYLSTLCAISGTKAAPETGHHTVPDALRDEALAHFFEGPCKCTPTTGGVNNVVQYVETANGERYILRVYNNGGKSEKVAFEHELLLQLGQQDLSFQVPRALPTLRDGARHVKLSSGDDACVFEIIPGTLAKTTSPREVGRATGELCTAMGRIDLGGREAEAPVPPYYDANPNPSLTPLATVFHVHHSINREIFYQQVAENPGFSVCRADIDYLTAEITAMEPKLEAYQQLGLPMQLIHGDLHVRGLGVQGWLLGGGAKGRAV</sequence>
<dbReference type="GeneID" id="25741111"/>
<dbReference type="Pfam" id="PF01636">
    <property type="entry name" value="APH"/>
    <property type="match status" value="1"/>
</dbReference>
<dbReference type="OrthoDB" id="5404599at2759"/>
<dbReference type="Proteomes" id="UP000054498">
    <property type="component" value="Unassembled WGS sequence"/>
</dbReference>
<protein>
    <recommendedName>
        <fullName evidence="1">Aminoglycoside phosphotransferase domain-containing protein</fullName>
    </recommendedName>
</protein>
<reference evidence="2 3" key="1">
    <citation type="journal article" date="2013" name="BMC Genomics">
        <title>Reconstruction of the lipid metabolism for the microalga Monoraphidium neglectum from its genome sequence reveals characteristics suitable for biofuel production.</title>
        <authorList>
            <person name="Bogen C."/>
            <person name="Al-Dilaimi A."/>
            <person name="Albersmeier A."/>
            <person name="Wichmann J."/>
            <person name="Grundmann M."/>
            <person name="Rupp O."/>
            <person name="Lauersen K.J."/>
            <person name="Blifernez-Klassen O."/>
            <person name="Kalinowski J."/>
            <person name="Goesmann A."/>
            <person name="Mussgnug J.H."/>
            <person name="Kruse O."/>
        </authorList>
    </citation>
    <scope>NUCLEOTIDE SEQUENCE [LARGE SCALE GENOMIC DNA]</scope>
    <source>
        <strain evidence="2 3">SAG 48.87</strain>
    </source>
</reference>
<evidence type="ECO:0000313" key="3">
    <source>
        <dbReference type="Proteomes" id="UP000054498"/>
    </source>
</evidence>
<evidence type="ECO:0000259" key="1">
    <source>
        <dbReference type="Pfam" id="PF01636"/>
    </source>
</evidence>
<proteinExistence type="predicted"/>
<dbReference type="InterPro" id="IPR002575">
    <property type="entry name" value="Aminoglycoside_PTrfase"/>
</dbReference>
<keyword evidence="3" id="KW-1185">Reference proteome</keyword>
<evidence type="ECO:0000313" key="2">
    <source>
        <dbReference type="EMBL" id="KIY99723.1"/>
    </source>
</evidence>